<proteinExistence type="inferred from homology"/>
<dbReference type="Pfam" id="PF13558">
    <property type="entry name" value="SbcC_Walker_B"/>
    <property type="match status" value="1"/>
</dbReference>
<feature type="coiled-coil region" evidence="4">
    <location>
        <begin position="673"/>
        <end position="733"/>
    </location>
</feature>
<dbReference type="SUPFAM" id="SSF52540">
    <property type="entry name" value="P-loop containing nucleoside triphosphate hydrolases"/>
    <property type="match status" value="1"/>
</dbReference>
<evidence type="ECO:0000256" key="4">
    <source>
        <dbReference type="SAM" id="Coils"/>
    </source>
</evidence>
<sequence length="1135" mass="131443">MRPIHLSVAGLHSFREKQDVDFQTLCDGGVFGIFGPTGSGKSSLLDAVTLALYGKVERAANTIQGIMNHAEDQLNVSFTFELGEGTSAKRYKVDRTYKRGKNDAIRTSTCRLIEVINEEHVVMADKERDVTSEVEQILGLTLTDFTRAVVLPQGKFAEFLSLKGAERRQMLQRLFRLEQYGDLLNQRLKKRAEETNIFLKEIVAEQQGLGDASQELITELEKRLKETIENVKVKNQLLSKKEVQFEHYRQIWQWQEELNGVKERLHALAQQEPEVKKLAQQLEAAKVADALVPYVNELENILNEQQDWTYKRDQLTKKVEHSSEIANKTVEELKAIRKHRAEHEPKLYEQLQQLKQASDLDKERTLLRSRLKEDQLKLRKQKEELEHAETELINFREKKQKALKRQTEIKQKIESNTISIEDRNRLRDGITLKKEIESKQQSKDERQKEFKKLTQVVSQLDQTIEKQTREKDQLKKKMGYLLYHTETIFNRVCEHERVIETAKSGIESTLKDSIENQRKLELNSLSAQVAEHLDSGEACPVCGSIDHPKPATHSVENRDYREVIQDLEQTLTDIKNEEIAIKHSKKDLEYLFETIQEYVQKEELSGNEIAATSFDPIDQTMQTTEELKQYLHILQTETKGFKQDLIELKEKKNQYTKLYSACDKEWIESKTSQNTYSQELVKTNEKKVELEEQIQVLENRWNEQYHSMPYHDIEQLQSDMDKRDQELTDLNQRYDKSVSFLYELEDTITQCVDRVQTKKLSYSELNADIKSSEKRLQECTSLILERCGEENPDELIRSVQLEMDTLKRNEQAIQQTSESESAKLQTHEKDLEVAKSALEQVNKRLQVAQRQWDEKSVSTIFESREQVKDAIIPLEKQNVWEKRIQAFHNEKIQQEHDQSRLLKQLNNKEISEFEWQKVQSELSEAKQAKEKALSENARLDGEVEEVKKRAVKYNELEVKREEYEEVAERLGKLQAVFRGNSFVEFIAEEQLNQVARDASQRLGELTRQRYALEVDSTGGFVIRDDANGGVRRPVTSLSGGETFLTSLALALSLSAQIQLQGEYPLEFFFLDEGFGTLDQSLLDTVISALERLQMQQVSVGVISHVPELRARLPRKLIVEPATPSGKGSTVSIETL</sequence>
<feature type="coiled-coil region" evidence="4">
    <location>
        <begin position="762"/>
        <end position="851"/>
    </location>
</feature>
<dbReference type="Pfam" id="PF13555">
    <property type="entry name" value="AAA_29"/>
    <property type="match status" value="1"/>
</dbReference>
<reference evidence="5 6" key="1">
    <citation type="submission" date="2022-01" db="EMBL/GenBank/DDBJ databases">
        <title>Alkalihalobacillus sp. EGI L200015, a novel bacterium isolated from a salt lake sediment.</title>
        <authorList>
            <person name="Gao L."/>
            <person name="Fang B.-Z."/>
            <person name="Li W.-J."/>
        </authorList>
    </citation>
    <scope>NUCLEOTIDE SEQUENCE [LARGE SCALE GENOMIC DNA]</scope>
    <source>
        <strain evidence="5 6">KCTC 12718</strain>
    </source>
</reference>
<dbReference type="EMBL" id="JAKIJS010000001">
    <property type="protein sequence ID" value="MCF6136771.1"/>
    <property type="molecule type" value="Genomic_DNA"/>
</dbReference>
<feature type="coiled-coil region" evidence="4">
    <location>
        <begin position="217"/>
        <end position="271"/>
    </location>
</feature>
<keyword evidence="6" id="KW-1185">Reference proteome</keyword>
<name>A0ABS9GY78_9BACL</name>
<dbReference type="Gene3D" id="3.40.50.300">
    <property type="entry name" value="P-loop containing nucleotide triphosphate hydrolases"/>
    <property type="match status" value="2"/>
</dbReference>
<feature type="coiled-coil region" evidence="4">
    <location>
        <begin position="368"/>
        <end position="416"/>
    </location>
</feature>
<protein>
    <recommendedName>
        <fullName evidence="3">Nuclease SbcCD subunit C</fullName>
    </recommendedName>
</protein>
<evidence type="ECO:0000256" key="3">
    <source>
        <dbReference type="ARBA" id="ARBA00013368"/>
    </source>
</evidence>
<dbReference type="PANTHER" id="PTHR32114:SF2">
    <property type="entry name" value="ABC TRANSPORTER ABCH.3"/>
    <property type="match status" value="1"/>
</dbReference>
<comment type="caution">
    <text evidence="5">The sequence shown here is derived from an EMBL/GenBank/DDBJ whole genome shotgun (WGS) entry which is preliminary data.</text>
</comment>
<comment type="similarity">
    <text evidence="1">Belongs to the SMC family. SbcC subfamily.</text>
</comment>
<evidence type="ECO:0000256" key="1">
    <source>
        <dbReference type="ARBA" id="ARBA00006930"/>
    </source>
</evidence>
<accession>A0ABS9GY78</accession>
<gene>
    <name evidence="5" type="ORF">L2716_03450</name>
</gene>
<comment type="subunit">
    <text evidence="2">Heterodimer of SbcC and SbcD.</text>
</comment>
<evidence type="ECO:0000313" key="6">
    <source>
        <dbReference type="Proteomes" id="UP001649381"/>
    </source>
</evidence>
<feature type="coiled-coil region" evidence="4">
    <location>
        <begin position="450"/>
        <end position="477"/>
    </location>
</feature>
<feature type="coiled-coil region" evidence="4">
    <location>
        <begin position="915"/>
        <end position="1008"/>
    </location>
</feature>
<dbReference type="RefSeq" id="WP_236331807.1">
    <property type="nucleotide sequence ID" value="NZ_JAKIJS010000001.1"/>
</dbReference>
<dbReference type="PANTHER" id="PTHR32114">
    <property type="entry name" value="ABC TRANSPORTER ABCH.3"/>
    <property type="match status" value="1"/>
</dbReference>
<organism evidence="5 6">
    <name type="scientific">Pseudalkalibacillus berkeleyi</name>
    <dbReference type="NCBI Taxonomy" id="1069813"/>
    <lineage>
        <taxon>Bacteria</taxon>
        <taxon>Bacillati</taxon>
        <taxon>Bacillota</taxon>
        <taxon>Bacilli</taxon>
        <taxon>Bacillales</taxon>
        <taxon>Fictibacillaceae</taxon>
        <taxon>Pseudalkalibacillus</taxon>
    </lineage>
</organism>
<dbReference type="InterPro" id="IPR027417">
    <property type="entry name" value="P-loop_NTPase"/>
</dbReference>
<evidence type="ECO:0000256" key="2">
    <source>
        <dbReference type="ARBA" id="ARBA00011322"/>
    </source>
</evidence>
<dbReference type="Gene3D" id="1.10.287.1490">
    <property type="match status" value="1"/>
</dbReference>
<keyword evidence="4" id="KW-0175">Coiled coil</keyword>
<evidence type="ECO:0000313" key="5">
    <source>
        <dbReference type="EMBL" id="MCF6136771.1"/>
    </source>
</evidence>
<dbReference type="Proteomes" id="UP001649381">
    <property type="component" value="Unassembled WGS sequence"/>
</dbReference>